<reference evidence="3" key="2">
    <citation type="submission" date="2019-09" db="UniProtKB">
        <authorList>
            <consortium name="WormBaseParasite"/>
        </authorList>
    </citation>
    <scope>IDENTIFICATION</scope>
</reference>
<reference evidence="1 2" key="1">
    <citation type="submission" date="2018-11" db="EMBL/GenBank/DDBJ databases">
        <authorList>
            <consortium name="Pathogen Informatics"/>
        </authorList>
    </citation>
    <scope>NUCLEOTIDE SEQUENCE [LARGE SCALE GENOMIC DNA]</scope>
</reference>
<dbReference type="WBParaSite" id="HPBE_0000691701-mRNA-1">
    <property type="protein sequence ID" value="HPBE_0000691701-mRNA-1"/>
    <property type="gene ID" value="HPBE_0000691701"/>
</dbReference>
<evidence type="ECO:0000313" key="3">
    <source>
        <dbReference type="WBParaSite" id="HPBE_0000691701-mRNA-1"/>
    </source>
</evidence>
<name>A0A183FIY9_HELPZ</name>
<dbReference type="OrthoDB" id="771045at2759"/>
<dbReference type="EMBL" id="UZAH01025768">
    <property type="protein sequence ID" value="VDO70205.1"/>
    <property type="molecule type" value="Genomic_DNA"/>
</dbReference>
<accession>A0A3P8BBI3</accession>
<keyword evidence="2" id="KW-1185">Reference proteome</keyword>
<evidence type="ECO:0000313" key="1">
    <source>
        <dbReference type="EMBL" id="VDO70205.1"/>
    </source>
</evidence>
<organism evidence="2 3">
    <name type="scientific">Heligmosomoides polygyrus</name>
    <name type="common">Parasitic roundworm</name>
    <dbReference type="NCBI Taxonomy" id="6339"/>
    <lineage>
        <taxon>Eukaryota</taxon>
        <taxon>Metazoa</taxon>
        <taxon>Ecdysozoa</taxon>
        <taxon>Nematoda</taxon>
        <taxon>Chromadorea</taxon>
        <taxon>Rhabditida</taxon>
        <taxon>Rhabditina</taxon>
        <taxon>Rhabditomorpha</taxon>
        <taxon>Strongyloidea</taxon>
        <taxon>Heligmosomidae</taxon>
        <taxon>Heligmosomoides</taxon>
    </lineage>
</organism>
<proteinExistence type="predicted"/>
<dbReference type="Proteomes" id="UP000050761">
    <property type="component" value="Unassembled WGS sequence"/>
</dbReference>
<accession>A0A183FIY9</accession>
<protein>
    <submittedName>
        <fullName evidence="3">Transposase</fullName>
    </submittedName>
</protein>
<dbReference type="AlphaFoldDB" id="A0A183FIY9"/>
<evidence type="ECO:0000313" key="2">
    <source>
        <dbReference type="Proteomes" id="UP000050761"/>
    </source>
</evidence>
<sequence length="91" mass="10705">METKMLRWMAGVTRIEYATTPYGRGSVSPRYMKMREARLRWYGHVLRAKDGTVRKTGLNLDVPGRRLRGRPKQRWLDTLHQILKMAKLHPG</sequence>
<gene>
    <name evidence="1" type="ORF">HPBE_LOCUS6918</name>
</gene>